<keyword evidence="5" id="KW-1185">Reference proteome</keyword>
<dbReference type="Gene3D" id="2.160.10.10">
    <property type="entry name" value="Hexapeptide repeat proteins"/>
    <property type="match status" value="1"/>
</dbReference>
<dbReference type="Gene3D" id="1.10.3130.10">
    <property type="entry name" value="serine acetyltransferase, domain 1"/>
    <property type="match status" value="1"/>
</dbReference>
<dbReference type="CDD" id="cd03354">
    <property type="entry name" value="LbH_SAT"/>
    <property type="match status" value="1"/>
</dbReference>
<organism evidence="4 5">
    <name type="scientific">Leptothrix discophora</name>
    <dbReference type="NCBI Taxonomy" id="89"/>
    <lineage>
        <taxon>Bacteria</taxon>
        <taxon>Pseudomonadati</taxon>
        <taxon>Pseudomonadota</taxon>
        <taxon>Betaproteobacteria</taxon>
        <taxon>Burkholderiales</taxon>
        <taxon>Sphaerotilaceae</taxon>
        <taxon>Leptothrix</taxon>
    </lineage>
</organism>
<dbReference type="NCBIfam" id="NF041874">
    <property type="entry name" value="EPS_EpsC"/>
    <property type="match status" value="1"/>
</dbReference>
<dbReference type="InterPro" id="IPR042122">
    <property type="entry name" value="Ser_AcTrfase_N_sf"/>
</dbReference>
<dbReference type="GO" id="GO:0009001">
    <property type="term" value="F:serine O-acetyltransferase activity"/>
    <property type="evidence" value="ECO:0007669"/>
    <property type="project" value="UniProtKB-EC"/>
</dbReference>
<evidence type="ECO:0000256" key="1">
    <source>
        <dbReference type="ARBA" id="ARBA00022605"/>
    </source>
</evidence>
<dbReference type="InterPro" id="IPR045304">
    <property type="entry name" value="LbH_SAT"/>
</dbReference>
<protein>
    <submittedName>
        <fullName evidence="4">Serine O-acetyltransferase</fullName>
        <ecNumber evidence="4">2.3.1.30</ecNumber>
    </submittedName>
</protein>
<evidence type="ECO:0000313" key="5">
    <source>
        <dbReference type="Proteomes" id="UP001235760"/>
    </source>
</evidence>
<accession>A0ABT9G800</accession>
<keyword evidence="2 4" id="KW-0808">Transferase</keyword>
<proteinExistence type="predicted"/>
<gene>
    <name evidence="4" type="primary">cysE</name>
    <name evidence="4" type="ORF">Q8X39_18425</name>
</gene>
<dbReference type="SUPFAM" id="SSF51161">
    <property type="entry name" value="Trimeric LpxA-like enzymes"/>
    <property type="match status" value="1"/>
</dbReference>
<dbReference type="PANTHER" id="PTHR42811">
    <property type="entry name" value="SERINE ACETYLTRANSFERASE"/>
    <property type="match status" value="1"/>
</dbReference>
<dbReference type="Proteomes" id="UP001235760">
    <property type="component" value="Unassembled WGS sequence"/>
</dbReference>
<keyword evidence="3 4" id="KW-0012">Acyltransferase</keyword>
<dbReference type="EMBL" id="JAUZEE010000013">
    <property type="protein sequence ID" value="MDP4302619.1"/>
    <property type="molecule type" value="Genomic_DNA"/>
</dbReference>
<sequence length="259" mass="27807">MFSRLREDITCILERDPAAKSRFEVLTCYPGLHALWMHHAAHACWKRGLRWLGRFISHLGRWFTGIEIHPGATFGRRVFIDHGMGVVIGEMAEVGDDVTIYQGVTLGGTSLVKGAKRHPTLESGVIVGAHACVLGGFTVGQGARIGSGAVVTKPVPAGATAVGNPARIIQASADAQREEAAAKMGFSAYGVTQGDDPVAQAMKGLIDNASGHEHQIALLWQAIEKLSSRARELPADACVPQDAHTTEDFDAERLNRLVR</sequence>
<dbReference type="InterPro" id="IPR011004">
    <property type="entry name" value="Trimer_LpxA-like_sf"/>
</dbReference>
<comment type="caution">
    <text evidence="4">The sequence shown here is derived from an EMBL/GenBank/DDBJ whole genome shotgun (WGS) entry which is preliminary data.</text>
</comment>
<reference evidence="4 5" key="1">
    <citation type="submission" date="2023-08" db="EMBL/GenBank/DDBJ databases">
        <authorList>
            <person name="Roldan D.M."/>
            <person name="Menes R.J."/>
        </authorList>
    </citation>
    <scope>NUCLEOTIDE SEQUENCE [LARGE SCALE GENOMIC DNA]</scope>
    <source>
        <strain evidence="4 5">CCM 2812</strain>
    </source>
</reference>
<dbReference type="EC" id="2.3.1.30" evidence="4"/>
<name>A0ABT9G800_LEPDI</name>
<dbReference type="InterPro" id="IPR005881">
    <property type="entry name" value="Ser_O-AcTrfase"/>
</dbReference>
<keyword evidence="1" id="KW-0028">Amino-acid biosynthesis</keyword>
<dbReference type="InterPro" id="IPR053376">
    <property type="entry name" value="Serine_acetyltransferase"/>
</dbReference>
<evidence type="ECO:0000256" key="3">
    <source>
        <dbReference type="ARBA" id="ARBA00023315"/>
    </source>
</evidence>
<dbReference type="NCBIfam" id="TIGR01172">
    <property type="entry name" value="cysE"/>
    <property type="match status" value="1"/>
</dbReference>
<dbReference type="RefSeq" id="WP_305751160.1">
    <property type="nucleotide sequence ID" value="NZ_JAUZEE010000013.1"/>
</dbReference>
<evidence type="ECO:0000256" key="2">
    <source>
        <dbReference type="ARBA" id="ARBA00022679"/>
    </source>
</evidence>
<evidence type="ECO:0000313" key="4">
    <source>
        <dbReference type="EMBL" id="MDP4302619.1"/>
    </source>
</evidence>